<dbReference type="PANTHER" id="PTHR33317:SF4">
    <property type="entry name" value="POLYNUCLEOTIDYL TRANSFERASE, RIBONUCLEASE H-LIKE SUPERFAMILY PROTEIN"/>
    <property type="match status" value="1"/>
</dbReference>
<dbReference type="GO" id="GO:0000967">
    <property type="term" value="P:rRNA 5'-end processing"/>
    <property type="evidence" value="ECO:0007669"/>
    <property type="project" value="UniProtKB-UniRule"/>
</dbReference>
<dbReference type="Pfam" id="PF03652">
    <property type="entry name" value="RuvX"/>
    <property type="match status" value="1"/>
</dbReference>
<dbReference type="Gene3D" id="3.30.420.140">
    <property type="entry name" value="YqgF/RNase H-like domain"/>
    <property type="match status" value="1"/>
</dbReference>
<dbReference type="EC" id="3.1.-.-" evidence="5"/>
<dbReference type="GO" id="GO:0004518">
    <property type="term" value="F:nuclease activity"/>
    <property type="evidence" value="ECO:0007669"/>
    <property type="project" value="UniProtKB-KW"/>
</dbReference>
<keyword evidence="3 5" id="KW-0540">Nuclease</keyword>
<comment type="similarity">
    <text evidence="5">Belongs to the YqgF HJR family.</text>
</comment>
<feature type="domain" description="YqgF/RNase H-like" evidence="6">
    <location>
        <begin position="2"/>
        <end position="96"/>
    </location>
</feature>
<evidence type="ECO:0000313" key="8">
    <source>
        <dbReference type="Proteomes" id="UP000463983"/>
    </source>
</evidence>
<dbReference type="HAMAP" id="MF_00651">
    <property type="entry name" value="Nuclease_YqgF"/>
    <property type="match status" value="1"/>
</dbReference>
<comment type="function">
    <text evidence="5">Could be a nuclease involved in processing of the 5'-end of pre-16S rRNA.</text>
</comment>
<dbReference type="GO" id="GO:0005829">
    <property type="term" value="C:cytosol"/>
    <property type="evidence" value="ECO:0007669"/>
    <property type="project" value="TreeGrafter"/>
</dbReference>
<evidence type="ECO:0000256" key="2">
    <source>
        <dbReference type="ARBA" id="ARBA00022517"/>
    </source>
</evidence>
<proteinExistence type="inferred from homology"/>
<gene>
    <name evidence="7" type="ORF">MICH65_0296</name>
</gene>
<dbReference type="PANTHER" id="PTHR33317">
    <property type="entry name" value="POLYNUCLEOTIDYL TRANSFERASE, RIBONUCLEASE H-LIKE SUPERFAMILY PROTEIN"/>
    <property type="match status" value="1"/>
</dbReference>
<dbReference type="KEGG" id="caqa:MICH65_0296"/>
<dbReference type="InterPro" id="IPR006641">
    <property type="entry name" value="YqgF/RNaseH-like_dom"/>
</dbReference>
<dbReference type="RefSeq" id="WP_161931663.1">
    <property type="nucleotide sequence ID" value="NZ_CP047901.1"/>
</dbReference>
<evidence type="ECO:0000259" key="6">
    <source>
        <dbReference type="SMART" id="SM00732"/>
    </source>
</evidence>
<evidence type="ECO:0000256" key="3">
    <source>
        <dbReference type="ARBA" id="ARBA00022722"/>
    </source>
</evidence>
<evidence type="ECO:0000256" key="5">
    <source>
        <dbReference type="HAMAP-Rule" id="MF_00651"/>
    </source>
</evidence>
<dbReference type="InterPro" id="IPR037027">
    <property type="entry name" value="YqgF/RNaseH-like_dom_sf"/>
</dbReference>
<dbReference type="AlphaFoldDB" id="A0A857N566"/>
<dbReference type="Proteomes" id="UP000463983">
    <property type="component" value="Chromosome"/>
</dbReference>
<dbReference type="SMART" id="SM00732">
    <property type="entry name" value="YqgFc"/>
    <property type="match status" value="1"/>
</dbReference>
<organism evidence="7 8">
    <name type="scientific">Candidatus Chazhemtobacterium aquaticus</name>
    <dbReference type="NCBI Taxonomy" id="2715735"/>
    <lineage>
        <taxon>Bacteria</taxon>
        <taxon>Candidatus Chazhemtobacteraceae</taxon>
        <taxon>Candidatus Chazhemtobacterium</taxon>
    </lineage>
</organism>
<evidence type="ECO:0000313" key="7">
    <source>
        <dbReference type="EMBL" id="QHO63277.1"/>
    </source>
</evidence>
<evidence type="ECO:0000256" key="1">
    <source>
        <dbReference type="ARBA" id="ARBA00022490"/>
    </source>
</evidence>
<dbReference type="InterPro" id="IPR012337">
    <property type="entry name" value="RNaseH-like_sf"/>
</dbReference>
<dbReference type="InterPro" id="IPR005227">
    <property type="entry name" value="YqgF"/>
</dbReference>
<keyword evidence="1 5" id="KW-0963">Cytoplasm</keyword>
<evidence type="ECO:0000256" key="4">
    <source>
        <dbReference type="ARBA" id="ARBA00022801"/>
    </source>
</evidence>
<dbReference type="EMBL" id="CP047901">
    <property type="protein sequence ID" value="QHO63277.1"/>
    <property type="molecule type" value="Genomic_DNA"/>
</dbReference>
<keyword evidence="2 5" id="KW-0690">Ribosome biogenesis</keyword>
<accession>A0A857N566</accession>
<sequence length="132" mass="14676">MPVTLAFDIGLAHTGVAISYENKIAEGLTTIHTQNLDLLQQEIIDLVKSYQPDILVFGIPQKGPLTQHVGLLKNKLEATLSLPIILVNEDLSTRFATRAMIDANKGPRYRRLNNHQVAAASILQFYLDNLIE</sequence>
<reference evidence="8" key="1">
    <citation type="journal article" date="2020" name="Microorganisms">
        <title>Complete Genome of a Member of a New Bacterial Lineage in the Microgenomates Group Reveals an Unusual Nucleotide Composition Disparity Between Two Strands of DNA and Limited Metabolic Potential.</title>
        <authorList>
            <person name="Kadnikov V.V."/>
            <person name="Mardanov A.V."/>
            <person name="Beletsky A.V."/>
            <person name="Karnachuk O.V."/>
            <person name="Ravin N.V."/>
        </authorList>
    </citation>
    <scope>NUCLEOTIDE SEQUENCE [LARGE SCALE GENOMIC DNA]</scope>
</reference>
<dbReference type="GO" id="GO:0016788">
    <property type="term" value="F:hydrolase activity, acting on ester bonds"/>
    <property type="evidence" value="ECO:0007669"/>
    <property type="project" value="UniProtKB-UniRule"/>
</dbReference>
<comment type="subcellular location">
    <subcellularLocation>
        <location evidence="5">Cytoplasm</location>
    </subcellularLocation>
</comment>
<keyword evidence="8" id="KW-1185">Reference proteome</keyword>
<dbReference type="CDD" id="cd16964">
    <property type="entry name" value="YqgF"/>
    <property type="match status" value="1"/>
</dbReference>
<name>A0A857N566_9BACT</name>
<dbReference type="SUPFAM" id="SSF53098">
    <property type="entry name" value="Ribonuclease H-like"/>
    <property type="match status" value="1"/>
</dbReference>
<dbReference type="NCBIfam" id="TIGR00250">
    <property type="entry name" value="RNAse_H_YqgF"/>
    <property type="match status" value="1"/>
</dbReference>
<protein>
    <recommendedName>
        <fullName evidence="5">Putative pre-16S rRNA nuclease</fullName>
        <ecNumber evidence="5">3.1.-.-</ecNumber>
    </recommendedName>
</protein>
<keyword evidence="4 5" id="KW-0378">Hydrolase</keyword>